<dbReference type="EMBL" id="JARESE010000015">
    <property type="protein sequence ID" value="MDE8651199.1"/>
    <property type="molecule type" value="Genomic_DNA"/>
</dbReference>
<dbReference type="RefSeq" id="WP_275227298.1">
    <property type="nucleotide sequence ID" value="NZ_JARESE010000015.1"/>
</dbReference>
<dbReference type="Proteomes" id="UP001216253">
    <property type="component" value="Unassembled WGS sequence"/>
</dbReference>
<organism evidence="1 2">
    <name type="scientific">Novosphingobium album</name>
    <name type="common">ex Liu et al. 2023</name>
    <dbReference type="NCBI Taxonomy" id="3031130"/>
    <lineage>
        <taxon>Bacteria</taxon>
        <taxon>Pseudomonadati</taxon>
        <taxon>Pseudomonadota</taxon>
        <taxon>Alphaproteobacteria</taxon>
        <taxon>Sphingomonadales</taxon>
        <taxon>Sphingomonadaceae</taxon>
        <taxon>Novosphingobium</taxon>
    </lineage>
</organism>
<proteinExistence type="predicted"/>
<gene>
    <name evidence="1" type="ORF">PYV00_05640</name>
</gene>
<sequence length="446" mass="48422">MSEQIERLLALVAAGDRYDIPYEEIRPAQIAAANARFQQRLGEIGLLRHQAEASGIAAITDLADLVPLLFAHTTYKSYPESWLVQGKWDRLERWLETVSTYPITGVDRAGIADIDDWLRRLEAAGTFVSCSSGTTGKCSMIAAAAPDRAFSRRNAAMAFAWGTGIAPAHDFKLMGTVPVPTSPRNADSRAAIADNFTNGDDFNFPAPPITIGQVSRMVALRRAIADGTATPNELTDYERIAAERQAGIDSGMERTIEALIAHRGEKLLISGQLGLLFQMTGKIRAQGYGAGDYHPENAMFLGGGPKGAVLPPDYLQILMETYNVRYERLFQYYGMQELNTTMPRCAKGRYHVPPWLILLLLDEGGEALVPATNGEAEGRAGFFDLSLDGRWGGVISGDKITVRYGKCDCGHQGPTIGPDIVRYADLGDGDKITCAGTIDAYVRGVA</sequence>
<reference evidence="1 2" key="1">
    <citation type="submission" date="2023-03" db="EMBL/GenBank/DDBJ databases">
        <title>NovoSphingobium album sp. nov. isolated from polycyclic aromatic hydrocarbons- and heavy-metal polluted soil.</title>
        <authorList>
            <person name="Liu Z."/>
            <person name="Wang K."/>
        </authorList>
    </citation>
    <scope>NUCLEOTIDE SEQUENCE [LARGE SCALE GENOMIC DNA]</scope>
    <source>
        <strain evidence="1 2">H3SJ31-1</strain>
    </source>
</reference>
<evidence type="ECO:0000313" key="2">
    <source>
        <dbReference type="Proteomes" id="UP001216253"/>
    </source>
</evidence>
<protein>
    <recommendedName>
        <fullName evidence="3">Acyl-protein synthetase LuxE domain-containing protein</fullName>
    </recommendedName>
</protein>
<comment type="caution">
    <text evidence="1">The sequence shown here is derived from an EMBL/GenBank/DDBJ whole genome shotgun (WGS) entry which is preliminary data.</text>
</comment>
<keyword evidence="2" id="KW-1185">Reference proteome</keyword>
<evidence type="ECO:0000313" key="1">
    <source>
        <dbReference type="EMBL" id="MDE8651199.1"/>
    </source>
</evidence>
<accession>A0ABT5WMC1</accession>
<evidence type="ECO:0008006" key="3">
    <source>
        <dbReference type="Google" id="ProtNLM"/>
    </source>
</evidence>
<name>A0ABT5WMC1_9SPHN</name>